<dbReference type="InterPro" id="IPR029044">
    <property type="entry name" value="Nucleotide-diphossugar_trans"/>
</dbReference>
<dbReference type="GO" id="GO:0016740">
    <property type="term" value="F:transferase activity"/>
    <property type="evidence" value="ECO:0007669"/>
    <property type="project" value="UniProtKB-KW"/>
</dbReference>
<dbReference type="InterPro" id="IPR001173">
    <property type="entry name" value="Glyco_trans_2-like"/>
</dbReference>
<accession>A0A521FU95</accession>
<feature type="domain" description="Glycosyltransferase 2-like" evidence="1">
    <location>
        <begin position="22"/>
        <end position="112"/>
    </location>
</feature>
<dbReference type="CDD" id="cd04179">
    <property type="entry name" value="DPM_DPG-synthase_like"/>
    <property type="match status" value="1"/>
</dbReference>
<dbReference type="GO" id="GO:0006487">
    <property type="term" value="P:protein N-linked glycosylation"/>
    <property type="evidence" value="ECO:0007669"/>
    <property type="project" value="TreeGrafter"/>
</dbReference>
<name>A0A521FU95_9ACTN</name>
<keyword evidence="2" id="KW-0808">Transferase</keyword>
<keyword evidence="3" id="KW-1185">Reference proteome</keyword>
<dbReference type="AlphaFoldDB" id="A0A521FU95"/>
<proteinExistence type="predicted"/>
<dbReference type="SUPFAM" id="SSF53448">
    <property type="entry name" value="Nucleotide-diphospho-sugar transferases"/>
    <property type="match status" value="1"/>
</dbReference>
<dbReference type="Proteomes" id="UP000317484">
    <property type="component" value="Unassembled WGS sequence"/>
</dbReference>
<evidence type="ECO:0000259" key="1">
    <source>
        <dbReference type="Pfam" id="PF00535"/>
    </source>
</evidence>
<gene>
    <name evidence="2" type="ORF">SAMN06273567_11929</name>
</gene>
<dbReference type="Gene3D" id="3.90.550.10">
    <property type="entry name" value="Spore Coat Polysaccharide Biosynthesis Protein SpsA, Chain A"/>
    <property type="match status" value="1"/>
</dbReference>
<reference evidence="2 3" key="1">
    <citation type="submission" date="2017-05" db="EMBL/GenBank/DDBJ databases">
        <authorList>
            <person name="Varghese N."/>
            <person name="Submissions S."/>
        </authorList>
    </citation>
    <scope>NUCLEOTIDE SEQUENCE [LARGE SCALE GENOMIC DNA]</scope>
    <source>
        <strain evidence="2 3">DSM 46834</strain>
    </source>
</reference>
<dbReference type="PANTHER" id="PTHR10859:SF91">
    <property type="entry name" value="DOLICHYL-PHOSPHATE BETA-GLUCOSYLTRANSFERASE"/>
    <property type="match status" value="1"/>
</dbReference>
<protein>
    <submittedName>
        <fullName evidence="2">Glycosyltransferase involved in cell wall bisynthesis</fullName>
    </submittedName>
</protein>
<organism evidence="2 3">
    <name type="scientific">Geodermatophilus aquaeductus</name>
    <dbReference type="NCBI Taxonomy" id="1564161"/>
    <lineage>
        <taxon>Bacteria</taxon>
        <taxon>Bacillati</taxon>
        <taxon>Actinomycetota</taxon>
        <taxon>Actinomycetes</taxon>
        <taxon>Geodermatophilales</taxon>
        <taxon>Geodermatophilaceae</taxon>
        <taxon>Geodermatophilus</taxon>
    </lineage>
</organism>
<dbReference type="EMBL" id="FXTJ01000019">
    <property type="protein sequence ID" value="SMO99805.1"/>
    <property type="molecule type" value="Genomic_DNA"/>
</dbReference>
<evidence type="ECO:0000313" key="3">
    <source>
        <dbReference type="Proteomes" id="UP000317484"/>
    </source>
</evidence>
<dbReference type="PANTHER" id="PTHR10859">
    <property type="entry name" value="GLYCOSYL TRANSFERASE"/>
    <property type="match status" value="1"/>
</dbReference>
<dbReference type="Pfam" id="PF00535">
    <property type="entry name" value="Glycos_transf_2"/>
    <property type="match status" value="1"/>
</dbReference>
<sequence>MMVAAGDEPADERAELSAVALSYVVPAHDSTAVIEDTLRALATRLQGRDAEVIVVENGSHDGTRGLLERLRQTWPYPGVRLVVLRSAKGLGNAYRTGIAASQGARVLLTADDLPFGFDDLDAADDIDPAAHPVVIGSKGHPDSAVDRGGVRLVLSWGFRLLRRVVLGMRTSDPQGTFILAGDWARQVADRLTEPGYLMTTELCHLAELGGVKPVEVPVRLSTRHRDHRSRVRVRDVWQMGVGLARIRSRHASARRPAPARAWRPN</sequence>
<evidence type="ECO:0000313" key="2">
    <source>
        <dbReference type="EMBL" id="SMO99805.1"/>
    </source>
</evidence>